<keyword evidence="2" id="KW-1185">Reference proteome</keyword>
<sequence length="113" mass="12973">MHGVCHRKVGSEWEFRWKANVIESDLVDDITLVRCNYRFRGKTSGKYIGGKLQINSMASYNVLKAVMITIHGLNLISCGWHRDVLHPPYPFHVINEIRIAFQGRLSCREGQMG</sequence>
<evidence type="ECO:0000313" key="1">
    <source>
        <dbReference type="EMBL" id="CEG46227.1"/>
    </source>
</evidence>
<organism evidence="1 2">
    <name type="scientific">Plasmopara halstedii</name>
    <name type="common">Downy mildew of sunflower</name>
    <dbReference type="NCBI Taxonomy" id="4781"/>
    <lineage>
        <taxon>Eukaryota</taxon>
        <taxon>Sar</taxon>
        <taxon>Stramenopiles</taxon>
        <taxon>Oomycota</taxon>
        <taxon>Peronosporomycetes</taxon>
        <taxon>Peronosporales</taxon>
        <taxon>Peronosporaceae</taxon>
        <taxon>Plasmopara</taxon>
    </lineage>
</organism>
<accession>A0A0N7L767</accession>
<dbReference type="GeneID" id="36397696"/>
<dbReference type="RefSeq" id="XP_024582596.1">
    <property type="nucleotide sequence ID" value="XM_024717060.1"/>
</dbReference>
<proteinExistence type="predicted"/>
<evidence type="ECO:0000313" key="2">
    <source>
        <dbReference type="Proteomes" id="UP000054928"/>
    </source>
</evidence>
<protein>
    <submittedName>
        <fullName evidence="1">Uncharacterized protein</fullName>
    </submittedName>
</protein>
<dbReference type="Proteomes" id="UP000054928">
    <property type="component" value="Unassembled WGS sequence"/>
</dbReference>
<dbReference type="EMBL" id="CCYD01002047">
    <property type="protein sequence ID" value="CEG46227.1"/>
    <property type="molecule type" value="Genomic_DNA"/>
</dbReference>
<name>A0A0N7L767_PLAHL</name>
<reference evidence="2" key="1">
    <citation type="submission" date="2014-09" db="EMBL/GenBank/DDBJ databases">
        <authorList>
            <person name="Sharma Rahul"/>
            <person name="Thines Marco"/>
        </authorList>
    </citation>
    <scope>NUCLEOTIDE SEQUENCE [LARGE SCALE GENOMIC DNA]</scope>
</reference>
<dbReference type="AlphaFoldDB" id="A0A0N7L767"/>